<proteinExistence type="predicted"/>
<feature type="transmembrane region" description="Helical" evidence="1">
    <location>
        <begin position="54"/>
        <end position="72"/>
    </location>
</feature>
<keyword evidence="1" id="KW-0812">Transmembrane</keyword>
<dbReference type="EMBL" id="MU865038">
    <property type="protein sequence ID" value="KAK4459401.1"/>
    <property type="molecule type" value="Genomic_DNA"/>
</dbReference>
<keyword evidence="1" id="KW-0472">Membrane</keyword>
<evidence type="ECO:0000313" key="2">
    <source>
        <dbReference type="EMBL" id="KAK4459401.1"/>
    </source>
</evidence>
<dbReference type="Proteomes" id="UP001321749">
    <property type="component" value="Unassembled WGS sequence"/>
</dbReference>
<comment type="caution">
    <text evidence="2">The sequence shown here is derived from an EMBL/GenBank/DDBJ whole genome shotgun (WGS) entry which is preliminary data.</text>
</comment>
<protein>
    <recommendedName>
        <fullName evidence="4">MARVEL domain-containing protein</fullName>
    </recommendedName>
</protein>
<reference evidence="2" key="2">
    <citation type="submission" date="2023-06" db="EMBL/GenBank/DDBJ databases">
        <authorList>
            <consortium name="Lawrence Berkeley National Laboratory"/>
            <person name="Mondo S.J."/>
            <person name="Hensen N."/>
            <person name="Bonometti L."/>
            <person name="Westerberg I."/>
            <person name="Brannstrom I.O."/>
            <person name="Guillou S."/>
            <person name="Cros-Aarteil S."/>
            <person name="Calhoun S."/>
            <person name="Haridas S."/>
            <person name="Kuo A."/>
            <person name="Pangilinan J."/>
            <person name="Riley R."/>
            <person name="Labutti K."/>
            <person name="Andreopoulos B."/>
            <person name="Lipzen A."/>
            <person name="Chen C."/>
            <person name="Yanf M."/>
            <person name="Daum C."/>
            <person name="Ng V."/>
            <person name="Clum A."/>
            <person name="Steindorff A."/>
            <person name="Ohm R."/>
            <person name="Martin F."/>
            <person name="Silar P."/>
            <person name="Natvig D."/>
            <person name="Lalanne C."/>
            <person name="Gautier V."/>
            <person name="Ament-Velasquez S.L."/>
            <person name="Kruys A."/>
            <person name="Hutchinson M.I."/>
            <person name="Powell A.J."/>
            <person name="Barry K."/>
            <person name="Miller A.N."/>
            <person name="Grigoriev I.V."/>
            <person name="Debuchy R."/>
            <person name="Gladieux P."/>
            <person name="Thoren M.H."/>
            <person name="Johannesson H."/>
        </authorList>
    </citation>
    <scope>NUCLEOTIDE SEQUENCE</scope>
    <source>
        <strain evidence="2">PSN324</strain>
    </source>
</reference>
<dbReference type="PANTHER" id="PTHR42083">
    <property type="entry name" value="MARVEL DOMAIN-CONTAINING PROTEIN"/>
    <property type="match status" value="1"/>
</dbReference>
<keyword evidence="1" id="KW-1133">Transmembrane helix</keyword>
<organism evidence="2 3">
    <name type="scientific">Cladorrhinum samala</name>
    <dbReference type="NCBI Taxonomy" id="585594"/>
    <lineage>
        <taxon>Eukaryota</taxon>
        <taxon>Fungi</taxon>
        <taxon>Dikarya</taxon>
        <taxon>Ascomycota</taxon>
        <taxon>Pezizomycotina</taxon>
        <taxon>Sordariomycetes</taxon>
        <taxon>Sordariomycetidae</taxon>
        <taxon>Sordariales</taxon>
        <taxon>Podosporaceae</taxon>
        <taxon>Cladorrhinum</taxon>
    </lineage>
</organism>
<evidence type="ECO:0008006" key="4">
    <source>
        <dbReference type="Google" id="ProtNLM"/>
    </source>
</evidence>
<feature type="transmembrane region" description="Helical" evidence="1">
    <location>
        <begin position="6"/>
        <end position="33"/>
    </location>
</feature>
<gene>
    <name evidence="2" type="ORF">QBC42DRAFT_9812</name>
</gene>
<reference evidence="2" key="1">
    <citation type="journal article" date="2023" name="Mol. Phylogenet. Evol.">
        <title>Genome-scale phylogeny and comparative genomics of the fungal order Sordariales.</title>
        <authorList>
            <person name="Hensen N."/>
            <person name="Bonometti L."/>
            <person name="Westerberg I."/>
            <person name="Brannstrom I.O."/>
            <person name="Guillou S."/>
            <person name="Cros-Aarteil S."/>
            <person name="Calhoun S."/>
            <person name="Haridas S."/>
            <person name="Kuo A."/>
            <person name="Mondo S."/>
            <person name="Pangilinan J."/>
            <person name="Riley R."/>
            <person name="LaButti K."/>
            <person name="Andreopoulos B."/>
            <person name="Lipzen A."/>
            <person name="Chen C."/>
            <person name="Yan M."/>
            <person name="Daum C."/>
            <person name="Ng V."/>
            <person name="Clum A."/>
            <person name="Steindorff A."/>
            <person name="Ohm R.A."/>
            <person name="Martin F."/>
            <person name="Silar P."/>
            <person name="Natvig D.O."/>
            <person name="Lalanne C."/>
            <person name="Gautier V."/>
            <person name="Ament-Velasquez S.L."/>
            <person name="Kruys A."/>
            <person name="Hutchinson M.I."/>
            <person name="Powell A.J."/>
            <person name="Barry K."/>
            <person name="Miller A.N."/>
            <person name="Grigoriev I.V."/>
            <person name="Debuchy R."/>
            <person name="Gladieux P."/>
            <person name="Hiltunen Thoren M."/>
            <person name="Johannesson H."/>
        </authorList>
    </citation>
    <scope>NUCLEOTIDE SEQUENCE</scope>
    <source>
        <strain evidence="2">PSN324</strain>
    </source>
</reference>
<dbReference type="PANTHER" id="PTHR42083:SF1">
    <property type="entry name" value="MARVEL DOMAIN-CONTAINING PROTEIN"/>
    <property type="match status" value="1"/>
</dbReference>
<accession>A0AAV9HEV4</accession>
<evidence type="ECO:0000313" key="3">
    <source>
        <dbReference type="Proteomes" id="UP001321749"/>
    </source>
</evidence>
<name>A0AAV9HEV4_9PEZI</name>
<dbReference type="AlphaFoldDB" id="A0AAV9HEV4"/>
<sequence length="154" mass="17744">MALGGYSMSFIAFTILHFCQFVMAITVCALYGVELDRARKAHVSGNSKWIYAEVVGGLSALTAMLYCIPYILRFAVTWVWNFILFILWIVLFGIFGKMYIPENPEGNADITRLKNAVWVVLANALLWLFSFLVTLGYWWTHRERRSRFTSRAKV</sequence>
<feature type="transmembrane region" description="Helical" evidence="1">
    <location>
        <begin position="78"/>
        <end position="95"/>
    </location>
</feature>
<feature type="transmembrane region" description="Helical" evidence="1">
    <location>
        <begin position="116"/>
        <end position="139"/>
    </location>
</feature>
<evidence type="ECO:0000256" key="1">
    <source>
        <dbReference type="SAM" id="Phobius"/>
    </source>
</evidence>
<keyword evidence="3" id="KW-1185">Reference proteome</keyword>